<evidence type="ECO:0000313" key="1">
    <source>
        <dbReference type="EMBL" id="KAF7434203.1"/>
    </source>
</evidence>
<comment type="caution">
    <text evidence="1">The sequence shown here is derived from an EMBL/GenBank/DDBJ whole genome shotgun (WGS) entry which is preliminary data.</text>
</comment>
<proteinExistence type="predicted"/>
<gene>
    <name evidence="1" type="ORF">H0235_002394</name>
</gene>
<evidence type="ECO:0000313" key="2">
    <source>
        <dbReference type="Proteomes" id="UP000600918"/>
    </source>
</evidence>
<sequence length="75" mass="8542">MVTSGRACLEAPRRSLRLPTGGDFTHKSLPFEEENYVINFSNNNNNNNKSNSTNGNKVTSLNLFIFDYIHVCYVR</sequence>
<dbReference type="EMBL" id="JACSDY010000002">
    <property type="protein sequence ID" value="KAF7434203.1"/>
    <property type="molecule type" value="Genomic_DNA"/>
</dbReference>
<protein>
    <submittedName>
        <fullName evidence="1">Uncharacterized protein</fullName>
    </submittedName>
</protein>
<keyword evidence="2" id="KW-1185">Reference proteome</keyword>
<reference evidence="1" key="1">
    <citation type="journal article" date="2020" name="G3 (Bethesda)">
        <title>High-Quality Assemblies for Three Invasive Social Wasps from the &lt;i&gt;Vespula&lt;/i&gt; Genus.</title>
        <authorList>
            <person name="Harrop T.W.R."/>
            <person name="Guhlin J."/>
            <person name="McLaughlin G.M."/>
            <person name="Permina E."/>
            <person name="Stockwell P."/>
            <person name="Gilligan J."/>
            <person name="Le Lec M.F."/>
            <person name="Gruber M.A.M."/>
            <person name="Quinn O."/>
            <person name="Lovegrove M."/>
            <person name="Duncan E.J."/>
            <person name="Remnant E.J."/>
            <person name="Van Eeckhoven J."/>
            <person name="Graham B."/>
            <person name="Knapp R.A."/>
            <person name="Langford K.W."/>
            <person name="Kronenberg Z."/>
            <person name="Press M.O."/>
            <person name="Eacker S.M."/>
            <person name="Wilson-Rankin E.E."/>
            <person name="Purcell J."/>
            <person name="Lester P.J."/>
            <person name="Dearden P.K."/>
        </authorList>
    </citation>
    <scope>NUCLEOTIDE SEQUENCE</scope>
    <source>
        <strain evidence="1">Volc-1</strain>
    </source>
</reference>
<accession>A0A834PA18</accession>
<organism evidence="1 2">
    <name type="scientific">Vespula pensylvanica</name>
    <name type="common">Western yellow jacket</name>
    <name type="synonym">Wasp</name>
    <dbReference type="NCBI Taxonomy" id="30213"/>
    <lineage>
        <taxon>Eukaryota</taxon>
        <taxon>Metazoa</taxon>
        <taxon>Ecdysozoa</taxon>
        <taxon>Arthropoda</taxon>
        <taxon>Hexapoda</taxon>
        <taxon>Insecta</taxon>
        <taxon>Pterygota</taxon>
        <taxon>Neoptera</taxon>
        <taxon>Endopterygota</taxon>
        <taxon>Hymenoptera</taxon>
        <taxon>Apocrita</taxon>
        <taxon>Aculeata</taxon>
        <taxon>Vespoidea</taxon>
        <taxon>Vespidae</taxon>
        <taxon>Vespinae</taxon>
        <taxon>Vespula</taxon>
    </lineage>
</organism>
<dbReference type="Proteomes" id="UP000600918">
    <property type="component" value="Unassembled WGS sequence"/>
</dbReference>
<name>A0A834PA18_VESPE</name>
<dbReference type="AlphaFoldDB" id="A0A834PA18"/>